<evidence type="ECO:0000313" key="2">
    <source>
        <dbReference type="EMBL" id="SFI35959.1"/>
    </source>
</evidence>
<dbReference type="RefSeq" id="WP_074881222.1">
    <property type="nucleotide sequence ID" value="NZ_FORC01000001.1"/>
</dbReference>
<reference evidence="3" key="1">
    <citation type="submission" date="2016-10" db="EMBL/GenBank/DDBJ databases">
        <authorList>
            <person name="Varghese N."/>
            <person name="Submissions S."/>
        </authorList>
    </citation>
    <scope>NUCLEOTIDE SEQUENCE [LARGE SCALE GENOMIC DNA]</scope>
    <source>
        <strain evidence="3">LMG 22563</strain>
    </source>
</reference>
<protein>
    <submittedName>
        <fullName evidence="2">Outer membrane protein TolC</fullName>
    </submittedName>
</protein>
<dbReference type="Gene3D" id="1.20.1600.10">
    <property type="entry name" value="Outer membrane efflux proteins (OEP)"/>
    <property type="match status" value="1"/>
</dbReference>
<feature type="chain" id="PRO_5010354471" evidence="1">
    <location>
        <begin position="24"/>
        <end position="696"/>
    </location>
</feature>
<sequence>MTAPRPSRLLLALLCCAPLLANAAPLTLEQALQQAGDGSPAANAELEARYAARDQRESESGWEMFGNANVGRYRELVTDDIRNDYYGRSFAVGVRYPLLGSLRRRMDAVRDSERDIRLAEIEQGYRRAQQRLAIRSTYADWWRAHEEQRLCEGVEQAARNADEQVRARLQGNWILPSDAQLMRSEWTAVTQRCAMQNGLLEDIRASLQSLGVQVSANDTPVTSALASEPQPLQAWQEQLESSPRVAGRNAELANAELGRKQPWYSAIESYVNVAQTLEQRSGASDDGSGLSAGVTFSAPFDLLDYGSARGREGEARYQAAVQALERERGSVLRELGKVLEQQRRELNEYQWRSERRAALDSIIAERRQRGSLDSGEASLRLLQAEVDHYNAGFAQISAWHGAWLQDSALRLFGDDSQGFERLLGSRVLHWQGDNGVMPVQVAAQTQWNQGVYIWDSAALLDPRQRPGQLSALQQAGISQLHVGLTSLQVADIRRTHQALRELIQAAHARGMQVTLLLGDPDWMKPRKRQGLIELIGQLRDLPFAALHLDLEVEQLGWPVPDQRLHDWLDTVREAKAAAPWPINLSSHPRWFDEQANRQPCVPCELQRIGVGEVSLMIYTRNPQSSANRALAIARQWPALKLRLAQSVEADQPADLSWADASPTQLQQQVVNWQNALRPAGVGGIDWQSWTDYPRSQ</sequence>
<keyword evidence="1" id="KW-0732">Signal</keyword>
<keyword evidence="3" id="KW-1185">Reference proteome</keyword>
<dbReference type="SUPFAM" id="SSF56954">
    <property type="entry name" value="Outer membrane efflux proteins (OEP)"/>
    <property type="match status" value="1"/>
</dbReference>
<proteinExistence type="predicted"/>
<name>A0A1I3HK14_9GAMM</name>
<evidence type="ECO:0000256" key="1">
    <source>
        <dbReference type="SAM" id="SignalP"/>
    </source>
</evidence>
<evidence type="ECO:0000313" key="3">
    <source>
        <dbReference type="Proteomes" id="UP000183018"/>
    </source>
</evidence>
<organism evidence="2 3">
    <name type="scientific">Phytopseudomonas argentinensis</name>
    <dbReference type="NCBI Taxonomy" id="289370"/>
    <lineage>
        <taxon>Bacteria</taxon>
        <taxon>Pseudomonadati</taxon>
        <taxon>Pseudomonadota</taxon>
        <taxon>Gammaproteobacteria</taxon>
        <taxon>Pseudomonadales</taxon>
        <taxon>Pseudomonadaceae</taxon>
        <taxon>Phytopseudomonas</taxon>
    </lineage>
</organism>
<dbReference type="AlphaFoldDB" id="A0A1I3HK14"/>
<dbReference type="STRING" id="289370.SAMN05216602_0969"/>
<dbReference type="EMBL" id="FORC01000001">
    <property type="protein sequence ID" value="SFI35959.1"/>
    <property type="molecule type" value="Genomic_DNA"/>
</dbReference>
<accession>A0A1I3HK14</accession>
<gene>
    <name evidence="2" type="ORF">SAMN05216602_0969</name>
</gene>
<feature type="signal peptide" evidence="1">
    <location>
        <begin position="1"/>
        <end position="23"/>
    </location>
</feature>
<dbReference type="Proteomes" id="UP000183018">
    <property type="component" value="Unassembled WGS sequence"/>
</dbReference>